<evidence type="ECO:0000313" key="2">
    <source>
        <dbReference type="EMBL" id="WAI01684.1"/>
    </source>
</evidence>
<dbReference type="SUPFAM" id="SSF55729">
    <property type="entry name" value="Acyl-CoA N-acyltransferases (Nat)"/>
    <property type="match status" value="1"/>
</dbReference>
<dbReference type="CDD" id="cd04301">
    <property type="entry name" value="NAT_SF"/>
    <property type="match status" value="1"/>
</dbReference>
<organism evidence="2 3">
    <name type="scientific">Methanogenium organophilum</name>
    <dbReference type="NCBI Taxonomy" id="2199"/>
    <lineage>
        <taxon>Archaea</taxon>
        <taxon>Methanobacteriati</taxon>
        <taxon>Methanobacteriota</taxon>
        <taxon>Stenosarchaea group</taxon>
        <taxon>Methanomicrobia</taxon>
        <taxon>Methanomicrobiales</taxon>
        <taxon>Methanomicrobiaceae</taxon>
        <taxon>Methanogenium</taxon>
    </lineage>
</organism>
<dbReference type="InterPro" id="IPR016181">
    <property type="entry name" value="Acyl_CoA_acyltransferase"/>
</dbReference>
<gene>
    <name evidence="2" type="ORF">OU421_02095</name>
</gene>
<dbReference type="GeneID" id="76833855"/>
<reference evidence="2" key="1">
    <citation type="submission" date="2022-11" db="EMBL/GenBank/DDBJ databases">
        <title>Complete genome sequence of Methanogenium organophilum DSM 3596.</title>
        <authorList>
            <person name="Chen S.-C."/>
            <person name="Lai S.-J."/>
            <person name="You Y.-T."/>
        </authorList>
    </citation>
    <scope>NUCLEOTIDE SEQUENCE</scope>
    <source>
        <strain evidence="2">DSM 3596</strain>
    </source>
</reference>
<evidence type="ECO:0000313" key="3">
    <source>
        <dbReference type="Proteomes" id="UP001163096"/>
    </source>
</evidence>
<dbReference type="Gene3D" id="3.40.630.30">
    <property type="match status" value="1"/>
</dbReference>
<sequence length="167" mass="19008">MMRRGDGSGEKRLHIRIAVPLDGDIIAARNGEMAFETEGHVLDSDTARKGAMSVLEDPAKGWYLVAEHEGAIIGQCMITLEWSDWRNGQIWWIQSVYIIPECRRKGVFSEMYAWIDAEARRQPDVVGLRLYVEHENLAARGAYRMLGMEEAPYVMYEALFPECRGGK</sequence>
<dbReference type="EMBL" id="CP113361">
    <property type="protein sequence ID" value="WAI01684.1"/>
    <property type="molecule type" value="Genomic_DNA"/>
</dbReference>
<dbReference type="GO" id="GO:0016747">
    <property type="term" value="F:acyltransferase activity, transferring groups other than amino-acyl groups"/>
    <property type="evidence" value="ECO:0007669"/>
    <property type="project" value="InterPro"/>
</dbReference>
<dbReference type="PROSITE" id="PS51186">
    <property type="entry name" value="GNAT"/>
    <property type="match status" value="1"/>
</dbReference>
<accession>A0A9X9S4A4</accession>
<keyword evidence="3" id="KW-1185">Reference proteome</keyword>
<dbReference type="AlphaFoldDB" id="A0A9X9S4A4"/>
<dbReference type="Proteomes" id="UP001163096">
    <property type="component" value="Chromosome"/>
</dbReference>
<dbReference type="KEGG" id="mou:OU421_02095"/>
<proteinExistence type="predicted"/>
<name>A0A9X9S4A4_METOG</name>
<evidence type="ECO:0000259" key="1">
    <source>
        <dbReference type="PROSITE" id="PS51186"/>
    </source>
</evidence>
<protein>
    <submittedName>
        <fullName evidence="2">GNAT family N-acetyltransferase</fullName>
    </submittedName>
</protein>
<dbReference type="Pfam" id="PF00583">
    <property type="entry name" value="Acetyltransf_1"/>
    <property type="match status" value="1"/>
</dbReference>
<dbReference type="InterPro" id="IPR000182">
    <property type="entry name" value="GNAT_dom"/>
</dbReference>
<feature type="domain" description="N-acetyltransferase" evidence="1">
    <location>
        <begin position="13"/>
        <end position="167"/>
    </location>
</feature>
<dbReference type="RefSeq" id="WP_268186945.1">
    <property type="nucleotide sequence ID" value="NZ_CP113361.1"/>
</dbReference>